<keyword evidence="3 6" id="KW-1133">Transmembrane helix</keyword>
<name>A0A8J7U8C0_9BACT</name>
<keyword evidence="2 6" id="KW-0812">Transmembrane</keyword>
<dbReference type="EMBL" id="JAFREP010000035">
    <property type="protein sequence ID" value="MBO1322371.1"/>
    <property type="molecule type" value="Genomic_DNA"/>
</dbReference>
<dbReference type="AlphaFoldDB" id="A0A8J7U8C0"/>
<comment type="subcellular location">
    <subcellularLocation>
        <location evidence="1">Membrane</location>
        <topology evidence="1">Multi-pass membrane protein</topology>
    </subcellularLocation>
</comment>
<dbReference type="InterPro" id="IPR010432">
    <property type="entry name" value="RDD"/>
</dbReference>
<evidence type="ECO:0000256" key="6">
    <source>
        <dbReference type="SAM" id="Phobius"/>
    </source>
</evidence>
<evidence type="ECO:0000256" key="2">
    <source>
        <dbReference type="ARBA" id="ARBA00022692"/>
    </source>
</evidence>
<gene>
    <name evidence="8" type="ORF">J3U88_28115</name>
</gene>
<evidence type="ECO:0000313" key="9">
    <source>
        <dbReference type="Proteomes" id="UP000664417"/>
    </source>
</evidence>
<dbReference type="Pfam" id="PF06271">
    <property type="entry name" value="RDD"/>
    <property type="match status" value="1"/>
</dbReference>
<feature type="region of interest" description="Disordered" evidence="5">
    <location>
        <begin position="170"/>
        <end position="213"/>
    </location>
</feature>
<feature type="domain" description="RDD" evidence="7">
    <location>
        <begin position="10"/>
        <end position="118"/>
    </location>
</feature>
<comment type="caution">
    <text evidence="8">The sequence shown here is derived from an EMBL/GenBank/DDBJ whole genome shotgun (WGS) entry which is preliminary data.</text>
</comment>
<evidence type="ECO:0000256" key="5">
    <source>
        <dbReference type="SAM" id="MobiDB-lite"/>
    </source>
</evidence>
<keyword evidence="4 6" id="KW-0472">Membrane</keyword>
<evidence type="ECO:0000313" key="8">
    <source>
        <dbReference type="EMBL" id="MBO1322371.1"/>
    </source>
</evidence>
<dbReference type="GO" id="GO:0016020">
    <property type="term" value="C:membrane"/>
    <property type="evidence" value="ECO:0007669"/>
    <property type="project" value="UniProtKB-SubCell"/>
</dbReference>
<proteinExistence type="predicted"/>
<accession>A0A8J7U8C0</accession>
<feature type="transmembrane region" description="Helical" evidence="6">
    <location>
        <begin position="120"/>
        <end position="142"/>
    </location>
</feature>
<reference evidence="8" key="1">
    <citation type="submission" date="2021-03" db="EMBL/GenBank/DDBJ databases">
        <authorList>
            <person name="Wang G."/>
        </authorList>
    </citation>
    <scope>NUCLEOTIDE SEQUENCE</scope>
    <source>
        <strain evidence="8">KCTC 12899</strain>
    </source>
</reference>
<protein>
    <submittedName>
        <fullName evidence="8">RDD family protein</fullName>
    </submittedName>
</protein>
<sequence>MSDANTIRNNRLIAAIIDAVIFGIINIILGTVLGLIPFIGGLIAGVVGAAAYAMKDAIPLPALDGASPGKKIFNLKAVNMNGGNLTPEESIKRNLPLVIGSLIGAVLSLLFGFIPVLGALAGAFVGGGLQFFISIYECYLVCTKPDGRRYGDTYANTQVVSAQGVIATSTAAFPPPPPSAVPPPPPAASASAPPPPPPPSGGAQQEWDEDTKH</sequence>
<evidence type="ECO:0000256" key="3">
    <source>
        <dbReference type="ARBA" id="ARBA00022989"/>
    </source>
</evidence>
<feature type="transmembrane region" description="Helical" evidence="6">
    <location>
        <begin position="35"/>
        <end position="54"/>
    </location>
</feature>
<feature type="transmembrane region" description="Helical" evidence="6">
    <location>
        <begin position="12"/>
        <end position="29"/>
    </location>
</feature>
<keyword evidence="9" id="KW-1185">Reference proteome</keyword>
<dbReference type="Proteomes" id="UP000664417">
    <property type="component" value="Unassembled WGS sequence"/>
</dbReference>
<organism evidence="8 9">
    <name type="scientific">Acanthopleuribacter pedis</name>
    <dbReference type="NCBI Taxonomy" id="442870"/>
    <lineage>
        <taxon>Bacteria</taxon>
        <taxon>Pseudomonadati</taxon>
        <taxon>Acidobacteriota</taxon>
        <taxon>Holophagae</taxon>
        <taxon>Acanthopleuribacterales</taxon>
        <taxon>Acanthopleuribacteraceae</taxon>
        <taxon>Acanthopleuribacter</taxon>
    </lineage>
</organism>
<evidence type="ECO:0000256" key="4">
    <source>
        <dbReference type="ARBA" id="ARBA00023136"/>
    </source>
</evidence>
<dbReference type="RefSeq" id="WP_207862344.1">
    <property type="nucleotide sequence ID" value="NZ_JAFREP010000035.1"/>
</dbReference>
<feature type="compositionally biased region" description="Pro residues" evidence="5">
    <location>
        <begin position="173"/>
        <end position="200"/>
    </location>
</feature>
<evidence type="ECO:0000256" key="1">
    <source>
        <dbReference type="ARBA" id="ARBA00004141"/>
    </source>
</evidence>
<evidence type="ECO:0000259" key="7">
    <source>
        <dbReference type="Pfam" id="PF06271"/>
    </source>
</evidence>
<feature type="transmembrane region" description="Helical" evidence="6">
    <location>
        <begin position="95"/>
        <end position="114"/>
    </location>
</feature>